<dbReference type="Proteomes" id="UP000030765">
    <property type="component" value="Unassembled WGS sequence"/>
</dbReference>
<proteinExistence type="predicted"/>
<feature type="region of interest" description="Disordered" evidence="1">
    <location>
        <begin position="1"/>
        <end position="67"/>
    </location>
</feature>
<feature type="compositionally biased region" description="Polar residues" evidence="1">
    <location>
        <begin position="396"/>
        <end position="410"/>
    </location>
</feature>
<gene>
    <name evidence="2" type="ORF">ZHAS_00017948</name>
</gene>
<name>A0A084WHI4_ANOSI</name>
<feature type="compositionally biased region" description="Polar residues" evidence="1">
    <location>
        <begin position="106"/>
        <end position="119"/>
    </location>
</feature>
<feature type="compositionally biased region" description="Polar residues" evidence="1">
    <location>
        <begin position="128"/>
        <end position="142"/>
    </location>
</feature>
<protein>
    <submittedName>
        <fullName evidence="2 3">Uncharacterized protein</fullName>
    </submittedName>
</protein>
<reference evidence="2 4" key="1">
    <citation type="journal article" date="2014" name="BMC Genomics">
        <title>Genome sequence of Anopheles sinensis provides insight into genetics basis of mosquito competence for malaria parasites.</title>
        <authorList>
            <person name="Zhou D."/>
            <person name="Zhang D."/>
            <person name="Ding G."/>
            <person name="Shi L."/>
            <person name="Hou Q."/>
            <person name="Ye Y."/>
            <person name="Xu Y."/>
            <person name="Zhou H."/>
            <person name="Xiong C."/>
            <person name="Li S."/>
            <person name="Yu J."/>
            <person name="Hong S."/>
            <person name="Yu X."/>
            <person name="Zou P."/>
            <person name="Chen C."/>
            <person name="Chang X."/>
            <person name="Wang W."/>
            <person name="Lv Y."/>
            <person name="Sun Y."/>
            <person name="Ma L."/>
            <person name="Shen B."/>
            <person name="Zhu C."/>
        </authorList>
    </citation>
    <scope>NUCLEOTIDE SEQUENCE [LARGE SCALE GENOMIC DNA]</scope>
</reference>
<feature type="compositionally biased region" description="Low complexity" evidence="1">
    <location>
        <begin position="150"/>
        <end position="179"/>
    </location>
</feature>
<dbReference type="VEuPathDB" id="VectorBase:ASIC017948"/>
<evidence type="ECO:0000313" key="3">
    <source>
        <dbReference type="EnsemblMetazoa" id="ASIC017948-PA"/>
    </source>
</evidence>
<evidence type="ECO:0000256" key="1">
    <source>
        <dbReference type="SAM" id="MobiDB-lite"/>
    </source>
</evidence>
<evidence type="ECO:0000313" key="4">
    <source>
        <dbReference type="Proteomes" id="UP000030765"/>
    </source>
</evidence>
<dbReference type="EMBL" id="KE525347">
    <property type="protein sequence ID" value="KFB49678.1"/>
    <property type="molecule type" value="Genomic_DNA"/>
</dbReference>
<feature type="region of interest" description="Disordered" evidence="1">
    <location>
        <begin position="317"/>
        <end position="336"/>
    </location>
</feature>
<feature type="compositionally biased region" description="Basic and acidic residues" evidence="1">
    <location>
        <begin position="233"/>
        <end position="248"/>
    </location>
</feature>
<feature type="compositionally biased region" description="Basic and acidic residues" evidence="1">
    <location>
        <begin position="277"/>
        <end position="287"/>
    </location>
</feature>
<accession>A0A084WHI4</accession>
<dbReference type="EMBL" id="ATLV01023839">
    <property type="status" value="NOT_ANNOTATED_CDS"/>
    <property type="molecule type" value="Genomic_DNA"/>
</dbReference>
<feature type="compositionally biased region" description="Polar residues" evidence="1">
    <location>
        <begin position="261"/>
        <end position="270"/>
    </location>
</feature>
<evidence type="ECO:0000313" key="2">
    <source>
        <dbReference type="EMBL" id="KFB49678.1"/>
    </source>
</evidence>
<reference evidence="3" key="2">
    <citation type="submission" date="2020-05" db="UniProtKB">
        <authorList>
            <consortium name="EnsemblMetazoa"/>
        </authorList>
    </citation>
    <scope>IDENTIFICATION</scope>
</reference>
<feature type="region of interest" description="Disordered" evidence="1">
    <location>
        <begin position="81"/>
        <end position="312"/>
    </location>
</feature>
<dbReference type="VEuPathDB" id="VectorBase:ASIS009579"/>
<dbReference type="AlphaFoldDB" id="A0A084WHI4"/>
<feature type="compositionally biased region" description="Basic residues" evidence="1">
    <location>
        <begin position="193"/>
        <end position="202"/>
    </location>
</feature>
<organism evidence="2">
    <name type="scientific">Anopheles sinensis</name>
    <name type="common">Mosquito</name>
    <dbReference type="NCBI Taxonomy" id="74873"/>
    <lineage>
        <taxon>Eukaryota</taxon>
        <taxon>Metazoa</taxon>
        <taxon>Ecdysozoa</taxon>
        <taxon>Arthropoda</taxon>
        <taxon>Hexapoda</taxon>
        <taxon>Insecta</taxon>
        <taxon>Pterygota</taxon>
        <taxon>Neoptera</taxon>
        <taxon>Endopterygota</taxon>
        <taxon>Diptera</taxon>
        <taxon>Nematocera</taxon>
        <taxon>Culicoidea</taxon>
        <taxon>Culicidae</taxon>
        <taxon>Anophelinae</taxon>
        <taxon>Anopheles</taxon>
    </lineage>
</organism>
<feature type="compositionally biased region" description="Basic and acidic residues" evidence="1">
    <location>
        <begin position="26"/>
        <end position="35"/>
    </location>
</feature>
<sequence>MPTETISCASDGKIRKDLNQIAPQSKQKEPVRPTEYDATQNVSKHETSKVSLAQRENKTNVKPTTEIQCVQDAPMNLSLGIRKSIESPVKTSPAPPVLQVDRKESQPNTNRSVSQTENEISLAVASILGSSVKTPPSLNTTPKAKKHSHSASAVSDSSCTSSSSSDSESNSSSSSESSTTMEEDENIREMHLNSKRYRKTHRAREQPPAGRDWPSKSPGKDKNIIRINGCKRGQPEKQVKSALEDCKPKHSPNKAHVNVKVISNKNNRVQKNVKPVEPVERQSKDQPDSNVTDIRPQTVAHPPPRLPSRLKLNSRLDSDNSFIQPTPQKPNPRSAANLSVRTYRSVKLRSPSKRTASKALTATLKSEKVHATKKASNKVATATAPAKANVNDKQQENAPINNVTDTTPLPSNAPKEMKSPVTVRQDAIYAVLEQLHGK</sequence>
<feature type="region of interest" description="Disordered" evidence="1">
    <location>
        <begin position="372"/>
        <end position="421"/>
    </location>
</feature>
<dbReference type="EnsemblMetazoa" id="ASIC017948-RA">
    <property type="protein sequence ID" value="ASIC017948-PA"/>
    <property type="gene ID" value="ASIC017948"/>
</dbReference>
<keyword evidence="4" id="KW-1185">Reference proteome</keyword>